<keyword evidence="3" id="KW-1185">Reference proteome</keyword>
<dbReference type="InterPro" id="IPR000914">
    <property type="entry name" value="SBP_5_dom"/>
</dbReference>
<dbReference type="PANTHER" id="PTHR30290">
    <property type="entry name" value="PERIPLASMIC BINDING COMPONENT OF ABC TRANSPORTER"/>
    <property type="match status" value="1"/>
</dbReference>
<evidence type="ECO:0000259" key="1">
    <source>
        <dbReference type="Pfam" id="PF00496"/>
    </source>
</evidence>
<dbReference type="GO" id="GO:0043190">
    <property type="term" value="C:ATP-binding cassette (ABC) transporter complex"/>
    <property type="evidence" value="ECO:0007669"/>
    <property type="project" value="InterPro"/>
</dbReference>
<protein>
    <submittedName>
        <fullName evidence="2">ABC transporter substrate-binding protein</fullName>
    </submittedName>
</protein>
<dbReference type="GO" id="GO:0042597">
    <property type="term" value="C:periplasmic space"/>
    <property type="evidence" value="ECO:0007669"/>
    <property type="project" value="UniProtKB-ARBA"/>
</dbReference>
<dbReference type="EMBL" id="STGX01000007">
    <property type="protein sequence ID" value="THV28607.1"/>
    <property type="molecule type" value="Genomic_DNA"/>
</dbReference>
<dbReference type="GO" id="GO:0015833">
    <property type="term" value="P:peptide transport"/>
    <property type="evidence" value="ECO:0007669"/>
    <property type="project" value="TreeGrafter"/>
</dbReference>
<comment type="caution">
    <text evidence="2">The sequence shown here is derived from an EMBL/GenBank/DDBJ whole genome shotgun (WGS) entry which is preliminary data.</text>
</comment>
<dbReference type="Gene3D" id="3.40.190.10">
    <property type="entry name" value="Periplasmic binding protein-like II"/>
    <property type="match status" value="1"/>
</dbReference>
<evidence type="ECO:0000313" key="2">
    <source>
        <dbReference type="EMBL" id="THV28607.1"/>
    </source>
</evidence>
<dbReference type="PIRSF" id="PIRSF002741">
    <property type="entry name" value="MppA"/>
    <property type="match status" value="1"/>
</dbReference>
<evidence type="ECO:0000313" key="3">
    <source>
        <dbReference type="Proteomes" id="UP000305792"/>
    </source>
</evidence>
<dbReference type="SUPFAM" id="SSF53850">
    <property type="entry name" value="Periplasmic binding protein-like II"/>
    <property type="match status" value="1"/>
</dbReference>
<sequence length="573" mass="63768">MTKRRHLPAIFATVALASACTDDEGSEGGGDPGGMAIDDFPRRETLYTTGSAWEPPSDFNTVSPGQVTGLNGLGYEFLYLFDTAEQRLTPWLAEFGDWTAADVFELTLRDGILWSDGKQMTADDVVYTVELGKIRGVPYGHVWTLLESAEAVDALTVRFTFKEARHQVWDNFLYTTEIVPKHVFEQYSEEDLVNGALDPEPVVSGPYEVHSFDEERLAWVKREDWWATEALGLEVQPRFIVDHVTLGNAETLTRLIDGSLDLANNFLPGIADYIEGEPRISTYYDKPPFMAAANTAMLIPNTTRKPLDDPAFRRAMAFAISPGEIVDAVYGGMVAEASPTGLLPIWEHYYDAEALAEDGFAFESSRAIDVLREAGYEDRDGDGFVEDLDGESFAFKLVVPAGWTDWEAAARSIASDLRDVGIDVTEEFIDAADVDAARGSGDFDLLINNGSGITNSPWSHYRYLYELPVGETQTVSNFSRWESEDAWELTQQLATVATEDESYPKLIAELQRLSLRELPAIPIWYNGAWSQASNAVWTGWPSEESEAPVYPNFWAEMWGLGAVRMLTNLKLVE</sequence>
<dbReference type="GO" id="GO:1904680">
    <property type="term" value="F:peptide transmembrane transporter activity"/>
    <property type="evidence" value="ECO:0007669"/>
    <property type="project" value="TreeGrafter"/>
</dbReference>
<dbReference type="OrthoDB" id="9764591at2"/>
<feature type="domain" description="Solute-binding protein family 5" evidence="1">
    <location>
        <begin position="88"/>
        <end position="465"/>
    </location>
</feature>
<dbReference type="AlphaFoldDB" id="A0A4S8PE03"/>
<accession>A0A4S8PE03</accession>
<dbReference type="PROSITE" id="PS51257">
    <property type="entry name" value="PROKAR_LIPOPROTEIN"/>
    <property type="match status" value="1"/>
</dbReference>
<reference evidence="2 3" key="1">
    <citation type="journal article" date="2018" name="Int. J. Syst. Evol. Microbiol.">
        <title>Glycomyces paridis sp. nov., isolated from the medicinal plant Paris polyphylla.</title>
        <authorList>
            <person name="Fang X.M."/>
            <person name="Bai J.L."/>
            <person name="Su J."/>
            <person name="Zhao L.L."/>
            <person name="Liu H.Y."/>
            <person name="Ma B.P."/>
            <person name="Zhang Y.Q."/>
            <person name="Yu L.Y."/>
        </authorList>
    </citation>
    <scope>NUCLEOTIDE SEQUENCE [LARGE SCALE GENOMIC DNA]</scope>
    <source>
        <strain evidence="2 3">CPCC 204357</strain>
    </source>
</reference>
<dbReference type="Proteomes" id="UP000305792">
    <property type="component" value="Unassembled WGS sequence"/>
</dbReference>
<gene>
    <name evidence="2" type="ORF">E9998_10805</name>
</gene>
<dbReference type="RefSeq" id="WP_136529719.1">
    <property type="nucleotide sequence ID" value="NZ_STGX01000007.1"/>
</dbReference>
<dbReference type="InterPro" id="IPR039424">
    <property type="entry name" value="SBP_5"/>
</dbReference>
<dbReference type="PANTHER" id="PTHR30290:SF82">
    <property type="entry name" value="ABC-TYPE DIPEPTIDE_OLIGOPEPTIDE TRANSPORT SYSTEM, PERIPLASMIC COMPONENT"/>
    <property type="match status" value="1"/>
</dbReference>
<dbReference type="InterPro" id="IPR030678">
    <property type="entry name" value="Peptide/Ni-bd"/>
</dbReference>
<dbReference type="CDD" id="cd08509">
    <property type="entry name" value="PBP2_TmCBP_oligosaccharides_like"/>
    <property type="match status" value="1"/>
</dbReference>
<dbReference type="Gene3D" id="3.90.76.10">
    <property type="entry name" value="Dipeptide-binding Protein, Domain 1"/>
    <property type="match status" value="1"/>
</dbReference>
<dbReference type="Pfam" id="PF00496">
    <property type="entry name" value="SBP_bac_5"/>
    <property type="match status" value="1"/>
</dbReference>
<organism evidence="2 3">
    <name type="scientific">Glycomyces paridis</name>
    <dbReference type="NCBI Taxonomy" id="2126555"/>
    <lineage>
        <taxon>Bacteria</taxon>
        <taxon>Bacillati</taxon>
        <taxon>Actinomycetota</taxon>
        <taxon>Actinomycetes</taxon>
        <taxon>Glycomycetales</taxon>
        <taxon>Glycomycetaceae</taxon>
        <taxon>Glycomyces</taxon>
    </lineage>
</organism>
<name>A0A4S8PE03_9ACTN</name>
<dbReference type="Gene3D" id="3.10.105.10">
    <property type="entry name" value="Dipeptide-binding Protein, Domain 3"/>
    <property type="match status" value="1"/>
</dbReference>
<proteinExistence type="predicted"/>